<keyword evidence="1" id="KW-0808">Transferase</keyword>
<dbReference type="Proteomes" id="UP000886780">
    <property type="component" value="Unassembled WGS sequence"/>
</dbReference>
<dbReference type="InterPro" id="IPR029063">
    <property type="entry name" value="SAM-dependent_MTases_sf"/>
</dbReference>
<proteinExistence type="predicted"/>
<reference evidence="1" key="2">
    <citation type="submission" date="2021-04" db="EMBL/GenBank/DDBJ databases">
        <authorList>
            <person name="Gilroy R."/>
        </authorList>
    </citation>
    <scope>NUCLEOTIDE SEQUENCE</scope>
    <source>
        <strain evidence="1">ChiGjej4B4-12881</strain>
    </source>
</reference>
<keyword evidence="1" id="KW-0489">Methyltransferase</keyword>
<protein>
    <submittedName>
        <fullName evidence="1">Class I SAM-dependent methyltransferase</fullName>
    </submittedName>
</protein>
<dbReference type="Gene3D" id="3.40.50.150">
    <property type="entry name" value="Vaccinia Virus protein VP39"/>
    <property type="match status" value="1"/>
</dbReference>
<accession>A0A9D2AVY0</accession>
<dbReference type="EMBL" id="DXEU01000064">
    <property type="protein sequence ID" value="HIX51910.1"/>
    <property type="molecule type" value="Genomic_DNA"/>
</dbReference>
<dbReference type="GO" id="GO:0008168">
    <property type="term" value="F:methyltransferase activity"/>
    <property type="evidence" value="ECO:0007669"/>
    <property type="project" value="UniProtKB-KW"/>
</dbReference>
<dbReference type="GO" id="GO:0032259">
    <property type="term" value="P:methylation"/>
    <property type="evidence" value="ECO:0007669"/>
    <property type="project" value="UniProtKB-KW"/>
</dbReference>
<dbReference type="AlphaFoldDB" id="A0A9D2AVY0"/>
<dbReference type="SUPFAM" id="SSF53335">
    <property type="entry name" value="S-adenosyl-L-methionine-dependent methyltransferases"/>
    <property type="match status" value="1"/>
</dbReference>
<reference evidence="1" key="1">
    <citation type="journal article" date="2021" name="PeerJ">
        <title>Extensive microbial diversity within the chicken gut microbiome revealed by metagenomics and culture.</title>
        <authorList>
            <person name="Gilroy R."/>
            <person name="Ravi A."/>
            <person name="Getino M."/>
            <person name="Pursley I."/>
            <person name="Horton D.L."/>
            <person name="Alikhan N.F."/>
            <person name="Baker D."/>
            <person name="Gharbi K."/>
            <person name="Hall N."/>
            <person name="Watson M."/>
            <person name="Adriaenssens E.M."/>
            <person name="Foster-Nyarko E."/>
            <person name="Jarju S."/>
            <person name="Secka A."/>
            <person name="Antonio M."/>
            <person name="Oren A."/>
            <person name="Chaudhuri R.R."/>
            <person name="La Ragione R."/>
            <person name="Hildebrand F."/>
            <person name="Pallen M.J."/>
        </authorList>
    </citation>
    <scope>NUCLEOTIDE SEQUENCE</scope>
    <source>
        <strain evidence="1">ChiGjej4B4-12881</strain>
    </source>
</reference>
<name>A0A9D2AVY0_9FIRM</name>
<organism evidence="1 2">
    <name type="scientific">Candidatus Lachnoclostridium stercoripullorum</name>
    <dbReference type="NCBI Taxonomy" id="2838635"/>
    <lineage>
        <taxon>Bacteria</taxon>
        <taxon>Bacillati</taxon>
        <taxon>Bacillota</taxon>
        <taxon>Clostridia</taxon>
        <taxon>Lachnospirales</taxon>
        <taxon>Lachnospiraceae</taxon>
    </lineage>
</organism>
<comment type="caution">
    <text evidence="1">The sequence shown here is derived from an EMBL/GenBank/DDBJ whole genome shotgun (WGS) entry which is preliminary data.</text>
</comment>
<evidence type="ECO:0000313" key="1">
    <source>
        <dbReference type="EMBL" id="HIX51910.1"/>
    </source>
</evidence>
<dbReference type="CDD" id="cd02440">
    <property type="entry name" value="AdoMet_MTases"/>
    <property type="match status" value="1"/>
</dbReference>
<evidence type="ECO:0000313" key="2">
    <source>
        <dbReference type="Proteomes" id="UP000886780"/>
    </source>
</evidence>
<gene>
    <name evidence="1" type="ORF">IAA28_03775</name>
</gene>
<sequence length="263" mass="28842">MGQTAEKLLELLEQYGGDEKQILRENRELEYFYALSDMRENLLEWYPFGREDALLQIGSGFGAMTGLFADRAGEVTVLDGDEEDLAVNRRRHGGRDNINYVNCTLDEYAARAAKGGGTAPGGAGLYDCVTLVDGLGENPEETIALAKSLVRPGGVLLLAADNPLGLKHWAGAPAEAGAMGRTRLLELLPGAECYYPLPDYRAASEIYSDGRLPGKGDLTGMVISYDYPQFLRTDVGASWDKICQEGSFREFANSYLMVWRRHG</sequence>